<dbReference type="InterPro" id="IPR055414">
    <property type="entry name" value="LRR_R13L4/SHOC2-like"/>
</dbReference>
<accession>A0A2P6QVP7</accession>
<evidence type="ECO:0000256" key="1">
    <source>
        <dbReference type="ARBA" id="ARBA00008894"/>
    </source>
</evidence>
<dbReference type="InterPro" id="IPR008808">
    <property type="entry name" value="Powdery_mildew-R_dom"/>
</dbReference>
<evidence type="ECO:0000256" key="2">
    <source>
        <dbReference type="ARBA" id="ARBA00022737"/>
    </source>
</evidence>
<dbReference type="InterPro" id="IPR042197">
    <property type="entry name" value="Apaf_helical"/>
</dbReference>
<organism evidence="8 9">
    <name type="scientific">Rosa chinensis</name>
    <name type="common">China rose</name>
    <dbReference type="NCBI Taxonomy" id="74649"/>
    <lineage>
        <taxon>Eukaryota</taxon>
        <taxon>Viridiplantae</taxon>
        <taxon>Streptophyta</taxon>
        <taxon>Embryophyta</taxon>
        <taxon>Tracheophyta</taxon>
        <taxon>Spermatophyta</taxon>
        <taxon>Magnoliopsida</taxon>
        <taxon>eudicotyledons</taxon>
        <taxon>Gunneridae</taxon>
        <taxon>Pentapetalae</taxon>
        <taxon>rosids</taxon>
        <taxon>fabids</taxon>
        <taxon>Rosales</taxon>
        <taxon>Rosaceae</taxon>
        <taxon>Rosoideae</taxon>
        <taxon>Rosoideae incertae sedis</taxon>
        <taxon>Rosa</taxon>
    </lineage>
</organism>
<dbReference type="AlphaFoldDB" id="A0A2P6QVP7"/>
<dbReference type="InterPro" id="IPR002182">
    <property type="entry name" value="NB-ARC"/>
</dbReference>
<evidence type="ECO:0000256" key="4">
    <source>
        <dbReference type="SAM" id="SignalP"/>
    </source>
</evidence>
<name>A0A2P6QVP7_ROSCH</name>
<dbReference type="Gene3D" id="1.10.10.10">
    <property type="entry name" value="Winged helix-like DNA-binding domain superfamily/Winged helix DNA-binding domain"/>
    <property type="match status" value="1"/>
</dbReference>
<dbReference type="InterPro" id="IPR027417">
    <property type="entry name" value="P-loop_NTPase"/>
</dbReference>
<feature type="domain" description="RPW8" evidence="6">
    <location>
        <begin position="6"/>
        <end position="112"/>
    </location>
</feature>
<proteinExistence type="inferred from homology"/>
<dbReference type="Proteomes" id="UP000238479">
    <property type="component" value="Chromosome 4"/>
</dbReference>
<keyword evidence="9" id="KW-1185">Reference proteome</keyword>
<dbReference type="Gramene" id="PRQ38234">
    <property type="protein sequence ID" value="PRQ38234"/>
    <property type="gene ID" value="RchiOBHm_Chr4g0411541"/>
</dbReference>
<feature type="domain" description="NB-ARC" evidence="5">
    <location>
        <begin position="211"/>
        <end position="370"/>
    </location>
</feature>
<dbReference type="Pfam" id="PF00931">
    <property type="entry name" value="NB-ARC"/>
    <property type="match status" value="1"/>
</dbReference>
<comment type="similarity">
    <text evidence="1">Belongs to the disease resistance NB-LRR family.</text>
</comment>
<dbReference type="PANTHER" id="PTHR36766:SF3">
    <property type="entry name" value="RPW8 DOMAIN-CONTAINING PROTEIN"/>
    <property type="match status" value="1"/>
</dbReference>
<dbReference type="PRINTS" id="PR00364">
    <property type="entry name" value="DISEASERSIST"/>
</dbReference>
<comment type="caution">
    <text evidence="8">The sequence shown here is derived from an EMBL/GenBank/DDBJ whole genome shotgun (WGS) entry which is preliminary data.</text>
</comment>
<feature type="chain" id="PRO_5015165539" evidence="4">
    <location>
        <begin position="21"/>
        <end position="857"/>
    </location>
</feature>
<dbReference type="Pfam" id="PF23598">
    <property type="entry name" value="LRR_14"/>
    <property type="match status" value="1"/>
</dbReference>
<keyword evidence="2" id="KW-0677">Repeat</keyword>
<dbReference type="SUPFAM" id="SSF52540">
    <property type="entry name" value="P-loop containing nucleoside triphosphate hydrolases"/>
    <property type="match status" value="1"/>
</dbReference>
<dbReference type="InterPro" id="IPR036388">
    <property type="entry name" value="WH-like_DNA-bd_sf"/>
</dbReference>
<dbReference type="OMA" id="PLGICEM"/>
<dbReference type="PANTHER" id="PTHR36766">
    <property type="entry name" value="PLANT BROAD-SPECTRUM MILDEW RESISTANCE PROTEIN RPW8"/>
    <property type="match status" value="1"/>
</dbReference>
<evidence type="ECO:0000313" key="9">
    <source>
        <dbReference type="Proteomes" id="UP000238479"/>
    </source>
</evidence>
<dbReference type="GO" id="GO:0043531">
    <property type="term" value="F:ADP binding"/>
    <property type="evidence" value="ECO:0007669"/>
    <property type="project" value="InterPro"/>
</dbReference>
<dbReference type="Gene3D" id="3.80.10.10">
    <property type="entry name" value="Ribonuclease Inhibitor"/>
    <property type="match status" value="1"/>
</dbReference>
<protein>
    <submittedName>
        <fullName evidence="8">Putative powdery mildew resistance protein, RPW8</fullName>
    </submittedName>
</protein>
<gene>
    <name evidence="8" type="ORF">RchiOBHm_Chr4g0411541</name>
</gene>
<evidence type="ECO:0000313" key="8">
    <source>
        <dbReference type="EMBL" id="PRQ38234.1"/>
    </source>
</evidence>
<evidence type="ECO:0000259" key="6">
    <source>
        <dbReference type="Pfam" id="PF05659"/>
    </source>
</evidence>
<dbReference type="GO" id="GO:0006952">
    <property type="term" value="P:defense response"/>
    <property type="evidence" value="ECO:0007669"/>
    <property type="project" value="UniProtKB-KW"/>
</dbReference>
<evidence type="ECO:0000256" key="3">
    <source>
        <dbReference type="ARBA" id="ARBA00022821"/>
    </source>
</evidence>
<dbReference type="Gene3D" id="1.10.8.430">
    <property type="entry name" value="Helical domain of apoptotic protease-activating factors"/>
    <property type="match status" value="1"/>
</dbReference>
<dbReference type="Pfam" id="PF05659">
    <property type="entry name" value="RPW8"/>
    <property type="match status" value="1"/>
</dbReference>
<feature type="domain" description="Disease resistance R13L4/SHOC-2-like LRR" evidence="7">
    <location>
        <begin position="699"/>
        <end position="778"/>
    </location>
</feature>
<keyword evidence="3" id="KW-0611">Plant defense</keyword>
<dbReference type="Gene3D" id="3.40.50.300">
    <property type="entry name" value="P-loop containing nucleotide triphosphate hydrolases"/>
    <property type="match status" value="1"/>
</dbReference>
<dbReference type="EMBL" id="PDCK01000042">
    <property type="protein sequence ID" value="PRQ38234.1"/>
    <property type="molecule type" value="Genomic_DNA"/>
</dbReference>
<sequence length="857" mass="97563">MVVDVAASAVGLALSLLCKAIEEVIRKCVIDKIVEFNPLLKKINTKLKTVKPGIEEIEKSNLELDRTGELKDFKQVIEDITALVRKLQEVPHWYKKPKYTDKLKELDESLDTQIMLLQVPTASKVSNLSVITSIIEGDTRNIRMQMGNMSVQVGSMSMQMENMGMQIEDLNTNLEMIRDMRQNGLVQNQVKGCWSGVPEPPSFTVGLDLRLDELKKKLLEDGVSMGLVTGHPGSGKTTLAKALCQDKKVKDKFKGIIFVDVSKRPNTEVVQEICEKKGTQILSFQSEEIALDRLQQLLNNTEEDPVLLVLDNVWPGNRTESLLASFRFKESEMSNYKILVTSRYMLPGFDVEYHVEELNDNDAMSLLRNSARLTSSSSIPEDLQRQVVECCKRLPLAIEVVGRSLFGKNIVIWKDRVEAWSSGSSVIKSEKHLLVCLQSSLDALGEENALIKECFMDLASFPQGRRIPASVLIDIWSVLIDMWAADKDSSCVAKLYELTYWRLANLVITRNEKGEVDDYYGEHFVTQHDLLRELAVHQTDEGPVKLRRRLIINIRGNKLPKWWKKQMDQPFEEVLLVSISTDGLFSSKWRDIQLPKAKVLVLNFHTKNYALPEFVKKMEKLKVLIVTNYGFLPAEVSNFTLLGSSSKLKRIRLERISLSSITKNPIVLKRLQKISFFMCNMGQAFSKGSIKFFEAFPDLQEINIDYCSDLVELPADICLLIHLKKLSITNCHKLSALPKMIGELVNLEVLRLRSCTDLSELPSSVRKLKKLKVLDISNCYSIKELPEHIGEMCCLQKLNMRQCSRMQELPESILDLETLTDVICDEETKLFWETYLPSLSNHIQITAVKEEINLDWL</sequence>
<dbReference type="InterPro" id="IPR032675">
    <property type="entry name" value="LRR_dom_sf"/>
</dbReference>
<dbReference type="OrthoDB" id="5279713at2759"/>
<reference evidence="8 9" key="1">
    <citation type="journal article" date="2018" name="Nat. Genet.">
        <title>The Rosa genome provides new insights in the design of modern roses.</title>
        <authorList>
            <person name="Bendahmane M."/>
        </authorList>
    </citation>
    <scope>NUCLEOTIDE SEQUENCE [LARGE SCALE GENOMIC DNA]</scope>
    <source>
        <strain evidence="9">cv. Old Blush</strain>
    </source>
</reference>
<dbReference type="SUPFAM" id="SSF52047">
    <property type="entry name" value="RNI-like"/>
    <property type="match status" value="1"/>
</dbReference>
<feature type="signal peptide" evidence="4">
    <location>
        <begin position="1"/>
        <end position="20"/>
    </location>
</feature>
<evidence type="ECO:0000259" key="5">
    <source>
        <dbReference type="Pfam" id="PF00931"/>
    </source>
</evidence>
<keyword evidence="4" id="KW-0732">Signal</keyword>
<evidence type="ECO:0000259" key="7">
    <source>
        <dbReference type="Pfam" id="PF23598"/>
    </source>
</evidence>